<accession>A0A6J5CXN1</accession>
<organism evidence="7 8">
    <name type="scientific">Paraburkholderia solisilvae</name>
    <dbReference type="NCBI Taxonomy" id="624376"/>
    <lineage>
        <taxon>Bacteria</taxon>
        <taxon>Pseudomonadati</taxon>
        <taxon>Pseudomonadota</taxon>
        <taxon>Betaproteobacteria</taxon>
        <taxon>Burkholderiales</taxon>
        <taxon>Burkholderiaceae</taxon>
        <taxon>Paraburkholderia</taxon>
    </lineage>
</organism>
<evidence type="ECO:0000313" key="8">
    <source>
        <dbReference type="Proteomes" id="UP000494329"/>
    </source>
</evidence>
<dbReference type="GO" id="GO:0003700">
    <property type="term" value="F:DNA-binding transcription factor activity"/>
    <property type="evidence" value="ECO:0007669"/>
    <property type="project" value="InterPro"/>
</dbReference>
<feature type="domain" description="HTH lysR-type" evidence="6">
    <location>
        <begin position="1"/>
        <end position="60"/>
    </location>
</feature>
<dbReference type="InterPro" id="IPR000847">
    <property type="entry name" value="LysR_HTH_N"/>
</dbReference>
<dbReference type="AlphaFoldDB" id="A0A6J5CXN1"/>
<dbReference type="Proteomes" id="UP000494329">
    <property type="component" value="Unassembled WGS sequence"/>
</dbReference>
<dbReference type="PANTHER" id="PTHR30419:SF14">
    <property type="entry name" value="LYSR FAMILY TRANSCRIPTIONAL REGULATOR"/>
    <property type="match status" value="1"/>
</dbReference>
<dbReference type="CDD" id="cd08440">
    <property type="entry name" value="PBP2_LTTR_like_4"/>
    <property type="match status" value="1"/>
</dbReference>
<sequence>MNVSLQQLKVFVAVARQRSFTRAAREFDLTQSAVSRCVRELEEAISLRLFDRTTRQVELTLAGASLARRIGQLLDEIDLTLREERAAHHGHTGVVTIASNPVLSSRWVPECIARCAALFPGLTVEVKDQPQDEVLASIEQGDADFGIVSDLDMQDADTLLAQPLFSTPLYAVLPDTHPLARGTTLMWSALADNALVTLNADAGSRAAVERAMSSHRVHARRMQECGHVAAAMRIIELGLAIGVLPIGAHWPAPTARLVARPLLPEVSFTTMLVRHRNRTLRPNAEAAWSLFCDRGRASGRASGAALADGYSPSGSTPATPGGAAPLRTSRRA</sequence>
<evidence type="ECO:0000256" key="2">
    <source>
        <dbReference type="ARBA" id="ARBA00023015"/>
    </source>
</evidence>
<feature type="region of interest" description="Disordered" evidence="5">
    <location>
        <begin position="302"/>
        <end position="332"/>
    </location>
</feature>
<dbReference type="SUPFAM" id="SSF53850">
    <property type="entry name" value="Periplasmic binding protein-like II"/>
    <property type="match status" value="1"/>
</dbReference>
<dbReference type="GO" id="GO:0005829">
    <property type="term" value="C:cytosol"/>
    <property type="evidence" value="ECO:0007669"/>
    <property type="project" value="TreeGrafter"/>
</dbReference>
<comment type="similarity">
    <text evidence="1">Belongs to the LysR transcriptional regulatory family.</text>
</comment>
<name>A0A6J5CXN1_9BURK</name>
<dbReference type="InterPro" id="IPR036390">
    <property type="entry name" value="WH_DNA-bd_sf"/>
</dbReference>
<proteinExistence type="inferred from homology"/>
<keyword evidence="2" id="KW-0805">Transcription regulation</keyword>
<dbReference type="Gene3D" id="3.40.190.290">
    <property type="match status" value="1"/>
</dbReference>
<protein>
    <submittedName>
        <fullName evidence="7">HTH-type transcriptional regulator HdfR</fullName>
    </submittedName>
</protein>
<keyword evidence="8" id="KW-1185">Reference proteome</keyword>
<gene>
    <name evidence="7" type="primary">hdfR_2</name>
    <name evidence="7" type="ORF">LMG29739_00261</name>
</gene>
<dbReference type="RefSeq" id="WP_175108922.1">
    <property type="nucleotide sequence ID" value="NZ_CADIKF010000001.1"/>
</dbReference>
<reference evidence="7 8" key="1">
    <citation type="submission" date="2020-04" db="EMBL/GenBank/DDBJ databases">
        <authorList>
            <person name="De Canck E."/>
        </authorList>
    </citation>
    <scope>NUCLEOTIDE SEQUENCE [LARGE SCALE GENOMIC DNA]</scope>
    <source>
        <strain evidence="7 8">LMG 29739</strain>
    </source>
</reference>
<dbReference type="Pfam" id="PF00126">
    <property type="entry name" value="HTH_1"/>
    <property type="match status" value="1"/>
</dbReference>
<evidence type="ECO:0000256" key="3">
    <source>
        <dbReference type="ARBA" id="ARBA00023125"/>
    </source>
</evidence>
<evidence type="ECO:0000256" key="5">
    <source>
        <dbReference type="SAM" id="MobiDB-lite"/>
    </source>
</evidence>
<dbReference type="EMBL" id="CADIKF010000001">
    <property type="protein sequence ID" value="CAB3746748.1"/>
    <property type="molecule type" value="Genomic_DNA"/>
</dbReference>
<dbReference type="FunFam" id="1.10.10.10:FF:000001">
    <property type="entry name" value="LysR family transcriptional regulator"/>
    <property type="match status" value="1"/>
</dbReference>
<evidence type="ECO:0000313" key="7">
    <source>
        <dbReference type="EMBL" id="CAB3746748.1"/>
    </source>
</evidence>
<dbReference type="PANTHER" id="PTHR30419">
    <property type="entry name" value="HTH-TYPE TRANSCRIPTIONAL REGULATOR YBHD"/>
    <property type="match status" value="1"/>
</dbReference>
<dbReference type="InterPro" id="IPR036388">
    <property type="entry name" value="WH-like_DNA-bd_sf"/>
</dbReference>
<dbReference type="Pfam" id="PF03466">
    <property type="entry name" value="LysR_substrate"/>
    <property type="match status" value="1"/>
</dbReference>
<evidence type="ECO:0000256" key="4">
    <source>
        <dbReference type="ARBA" id="ARBA00023163"/>
    </source>
</evidence>
<dbReference type="SUPFAM" id="SSF46785">
    <property type="entry name" value="Winged helix' DNA-binding domain"/>
    <property type="match status" value="1"/>
</dbReference>
<evidence type="ECO:0000256" key="1">
    <source>
        <dbReference type="ARBA" id="ARBA00009437"/>
    </source>
</evidence>
<dbReference type="InterPro" id="IPR005119">
    <property type="entry name" value="LysR_subst-bd"/>
</dbReference>
<evidence type="ECO:0000259" key="6">
    <source>
        <dbReference type="PROSITE" id="PS50931"/>
    </source>
</evidence>
<keyword evidence="4" id="KW-0804">Transcription</keyword>
<keyword evidence="3" id="KW-0238">DNA-binding</keyword>
<dbReference type="InterPro" id="IPR050950">
    <property type="entry name" value="HTH-type_LysR_regulators"/>
</dbReference>
<dbReference type="Gene3D" id="1.10.10.10">
    <property type="entry name" value="Winged helix-like DNA-binding domain superfamily/Winged helix DNA-binding domain"/>
    <property type="match status" value="1"/>
</dbReference>
<dbReference type="PRINTS" id="PR00039">
    <property type="entry name" value="HTHLYSR"/>
</dbReference>
<dbReference type="PROSITE" id="PS50931">
    <property type="entry name" value="HTH_LYSR"/>
    <property type="match status" value="1"/>
</dbReference>
<dbReference type="GO" id="GO:0003677">
    <property type="term" value="F:DNA binding"/>
    <property type="evidence" value="ECO:0007669"/>
    <property type="project" value="UniProtKB-KW"/>
</dbReference>